<sequence>MDSSTNLRIWNIFVSERSDQALCCPGTSCSIVPASCSGMMQRGRCRGVHGASSASRISPEIKAVLFALSVCWKRPLGLVQMAHRSLLNGFWF</sequence>
<comment type="caution">
    <text evidence="1">The sequence shown here is derived from an EMBL/GenBank/DDBJ whole genome shotgun (WGS) entry which is preliminary data.</text>
</comment>
<proteinExistence type="predicted"/>
<organism evidence="1 2">
    <name type="scientific">Smittium culicis</name>
    <dbReference type="NCBI Taxonomy" id="133412"/>
    <lineage>
        <taxon>Eukaryota</taxon>
        <taxon>Fungi</taxon>
        <taxon>Fungi incertae sedis</taxon>
        <taxon>Zoopagomycota</taxon>
        <taxon>Kickxellomycotina</taxon>
        <taxon>Harpellomycetes</taxon>
        <taxon>Harpellales</taxon>
        <taxon>Legeriomycetaceae</taxon>
        <taxon>Smittium</taxon>
    </lineage>
</organism>
<dbReference type="AlphaFoldDB" id="A0A1R1XVM6"/>
<evidence type="ECO:0000313" key="1">
    <source>
        <dbReference type="EMBL" id="OMJ18701.1"/>
    </source>
</evidence>
<name>A0A1R1XVM6_9FUNG</name>
<evidence type="ECO:0000313" key="2">
    <source>
        <dbReference type="Proteomes" id="UP000187429"/>
    </source>
</evidence>
<keyword evidence="2" id="KW-1185">Reference proteome</keyword>
<accession>A0A1R1XVM6</accession>
<gene>
    <name evidence="1" type="ORF">AYI69_g6904</name>
</gene>
<dbReference type="EMBL" id="LSSM01003201">
    <property type="protein sequence ID" value="OMJ18701.1"/>
    <property type="molecule type" value="Genomic_DNA"/>
</dbReference>
<dbReference type="Proteomes" id="UP000187429">
    <property type="component" value="Unassembled WGS sequence"/>
</dbReference>
<reference evidence="2" key="1">
    <citation type="submission" date="2017-01" db="EMBL/GenBank/DDBJ databases">
        <authorList>
            <person name="Wang Y."/>
            <person name="White M."/>
            <person name="Kvist S."/>
            <person name="Moncalvo J.-M."/>
        </authorList>
    </citation>
    <scope>NUCLEOTIDE SEQUENCE [LARGE SCALE GENOMIC DNA]</scope>
    <source>
        <strain evidence="2">ID-206-W2</strain>
    </source>
</reference>
<protein>
    <submittedName>
        <fullName evidence="1">Uncharacterized protein</fullName>
    </submittedName>
</protein>